<dbReference type="Proteomes" id="UP000516373">
    <property type="component" value="Chromosome"/>
</dbReference>
<gene>
    <name evidence="2" type="ORF">GCM10017668_24700</name>
</gene>
<protein>
    <submittedName>
        <fullName evidence="2">Uncharacterized protein</fullName>
    </submittedName>
</protein>
<feature type="transmembrane region" description="Helical" evidence="1">
    <location>
        <begin position="16"/>
        <end position="37"/>
    </location>
</feature>
<feature type="transmembrane region" description="Helical" evidence="1">
    <location>
        <begin position="49"/>
        <end position="70"/>
    </location>
</feature>
<evidence type="ECO:0000313" key="2">
    <source>
        <dbReference type="EMBL" id="BCL20627.1"/>
    </source>
</evidence>
<name>A0A7G1NFZ0_9ACTN</name>
<sequence length="119" mass="12592">MTNKEDNGERYFTTPVWAGFLWIFLGFAAGMILVVKAGPATGIPAGEPLSPILIAIAVGVMLAPSVLLFLASDKLAEEVRQGKLSVSSYWMTMVSIIVTAFALLGISSIGDLVSMLDAE</sequence>
<keyword evidence="1" id="KW-1133">Transmembrane helix</keyword>
<dbReference type="KEGG" id="stui:GCM10017668_24700"/>
<proteinExistence type="predicted"/>
<dbReference type="RefSeq" id="WP_190899063.1">
    <property type="nucleotide sequence ID" value="NZ_AP023439.1"/>
</dbReference>
<evidence type="ECO:0000313" key="3">
    <source>
        <dbReference type="Proteomes" id="UP000516373"/>
    </source>
</evidence>
<keyword evidence="1" id="KW-0812">Transmembrane</keyword>
<dbReference type="EMBL" id="AP023439">
    <property type="protein sequence ID" value="BCL20627.1"/>
    <property type="molecule type" value="Genomic_DNA"/>
</dbReference>
<keyword evidence="1" id="KW-0472">Membrane</keyword>
<reference evidence="2 3" key="1">
    <citation type="journal article" date="2014" name="Int. J. Syst. Evol. Microbiol.">
        <title>Complete genome sequence of Corynebacterium casei LMG S-19264T (=DSM 44701T), isolated from a smear-ripened cheese.</title>
        <authorList>
            <consortium name="US DOE Joint Genome Institute (JGI-PGF)"/>
            <person name="Walter F."/>
            <person name="Albersmeier A."/>
            <person name="Kalinowski J."/>
            <person name="Ruckert C."/>
        </authorList>
    </citation>
    <scope>NUCLEOTIDE SEQUENCE [LARGE SCALE GENOMIC DNA]</scope>
    <source>
        <strain evidence="2 3">JCM 4255</strain>
    </source>
</reference>
<accession>A0A7G1NFZ0</accession>
<feature type="transmembrane region" description="Helical" evidence="1">
    <location>
        <begin position="90"/>
        <end position="113"/>
    </location>
</feature>
<dbReference type="AlphaFoldDB" id="A0A7G1NFZ0"/>
<organism evidence="2 3">
    <name type="scientific">Streptomyces tuirus</name>
    <dbReference type="NCBI Taxonomy" id="68278"/>
    <lineage>
        <taxon>Bacteria</taxon>
        <taxon>Bacillati</taxon>
        <taxon>Actinomycetota</taxon>
        <taxon>Actinomycetes</taxon>
        <taxon>Kitasatosporales</taxon>
        <taxon>Streptomycetaceae</taxon>
        <taxon>Streptomyces</taxon>
    </lineage>
</organism>
<evidence type="ECO:0000256" key="1">
    <source>
        <dbReference type="SAM" id="Phobius"/>
    </source>
</evidence>